<comment type="caution">
    <text evidence="1">The sequence shown here is derived from an EMBL/GenBank/DDBJ whole genome shotgun (WGS) entry which is preliminary data.</text>
</comment>
<gene>
    <name evidence="1" type="ORF">GCM10018793_64220</name>
</gene>
<evidence type="ECO:0000313" key="1">
    <source>
        <dbReference type="EMBL" id="GHH87641.1"/>
    </source>
</evidence>
<sequence length="159" mass="17145">MSSLWNARVEEADGARIALRVVAVHPDAGDVPESAVFALRLLADGLDRAAGAPSAARRTDSLSAPGRAGEVVCDLSVTERRNFPFAERAARDSVEAVLRDRGLDPADTAAWRAAFDREWTALWYDPLRVPSAKLTVRLRDAEPVAPLKVGDRWDSAAVG</sequence>
<dbReference type="EMBL" id="BNCD01000029">
    <property type="protein sequence ID" value="GHH87641.1"/>
    <property type="molecule type" value="Genomic_DNA"/>
</dbReference>
<organism evidence="1 2">
    <name type="scientific">Streptomyces sulfonofaciens</name>
    <dbReference type="NCBI Taxonomy" id="68272"/>
    <lineage>
        <taxon>Bacteria</taxon>
        <taxon>Bacillati</taxon>
        <taxon>Actinomycetota</taxon>
        <taxon>Actinomycetes</taxon>
        <taxon>Kitasatosporales</taxon>
        <taxon>Streptomycetaceae</taxon>
        <taxon>Streptomyces</taxon>
    </lineage>
</organism>
<proteinExistence type="predicted"/>
<keyword evidence="2" id="KW-1185">Reference proteome</keyword>
<evidence type="ECO:0000313" key="2">
    <source>
        <dbReference type="Proteomes" id="UP000603708"/>
    </source>
</evidence>
<accession>A0A919L9R4</accession>
<protein>
    <submittedName>
        <fullName evidence="1">Uncharacterized protein</fullName>
    </submittedName>
</protein>
<name>A0A919L9R4_9ACTN</name>
<dbReference type="Proteomes" id="UP000603708">
    <property type="component" value="Unassembled WGS sequence"/>
</dbReference>
<reference evidence="1" key="2">
    <citation type="submission" date="2020-09" db="EMBL/GenBank/DDBJ databases">
        <authorList>
            <person name="Sun Q."/>
            <person name="Ohkuma M."/>
        </authorList>
    </citation>
    <scope>NUCLEOTIDE SEQUENCE</scope>
    <source>
        <strain evidence="1">JCM 5069</strain>
    </source>
</reference>
<dbReference type="AlphaFoldDB" id="A0A919L9R4"/>
<reference evidence="1" key="1">
    <citation type="journal article" date="2014" name="Int. J. Syst. Evol. Microbiol.">
        <title>Complete genome sequence of Corynebacterium casei LMG S-19264T (=DSM 44701T), isolated from a smear-ripened cheese.</title>
        <authorList>
            <consortium name="US DOE Joint Genome Institute (JGI-PGF)"/>
            <person name="Walter F."/>
            <person name="Albersmeier A."/>
            <person name="Kalinowski J."/>
            <person name="Ruckert C."/>
        </authorList>
    </citation>
    <scope>NUCLEOTIDE SEQUENCE</scope>
    <source>
        <strain evidence="1">JCM 5069</strain>
    </source>
</reference>
<dbReference type="RefSeq" id="WP_189938190.1">
    <property type="nucleotide sequence ID" value="NZ_BNCD01000029.1"/>
</dbReference>